<protein>
    <recommendedName>
        <fullName evidence="9">Fun14 family protein</fullName>
    </recommendedName>
</protein>
<gene>
    <name evidence="7" type="ORF">B0T19DRAFT_127822</name>
</gene>
<keyword evidence="3 6" id="KW-0812">Transmembrane</keyword>
<evidence type="ECO:0000313" key="7">
    <source>
        <dbReference type="EMBL" id="KAK3333505.1"/>
    </source>
</evidence>
<reference evidence="7" key="1">
    <citation type="journal article" date="2023" name="Mol. Phylogenet. Evol.">
        <title>Genome-scale phylogeny and comparative genomics of the fungal order Sordariales.</title>
        <authorList>
            <person name="Hensen N."/>
            <person name="Bonometti L."/>
            <person name="Westerberg I."/>
            <person name="Brannstrom I.O."/>
            <person name="Guillou S."/>
            <person name="Cros-Aarteil S."/>
            <person name="Calhoun S."/>
            <person name="Haridas S."/>
            <person name="Kuo A."/>
            <person name="Mondo S."/>
            <person name="Pangilinan J."/>
            <person name="Riley R."/>
            <person name="LaButti K."/>
            <person name="Andreopoulos B."/>
            <person name="Lipzen A."/>
            <person name="Chen C."/>
            <person name="Yan M."/>
            <person name="Daum C."/>
            <person name="Ng V."/>
            <person name="Clum A."/>
            <person name="Steindorff A."/>
            <person name="Ohm R.A."/>
            <person name="Martin F."/>
            <person name="Silar P."/>
            <person name="Natvig D.O."/>
            <person name="Lalanne C."/>
            <person name="Gautier V."/>
            <person name="Ament-Velasquez S.L."/>
            <person name="Kruys A."/>
            <person name="Hutchinson M.I."/>
            <person name="Powell A.J."/>
            <person name="Barry K."/>
            <person name="Miller A.N."/>
            <person name="Grigoriev I.V."/>
            <person name="Debuchy R."/>
            <person name="Gladieux P."/>
            <person name="Hiltunen Thoren M."/>
            <person name="Johannesson H."/>
        </authorList>
    </citation>
    <scope>NUCLEOTIDE SEQUENCE</scope>
    <source>
        <strain evidence="7">SMH4131-1</strain>
    </source>
</reference>
<dbReference type="EMBL" id="JAUEPO010000002">
    <property type="protein sequence ID" value="KAK3333505.1"/>
    <property type="molecule type" value="Genomic_DNA"/>
</dbReference>
<evidence type="ECO:0008006" key="9">
    <source>
        <dbReference type="Google" id="ProtNLM"/>
    </source>
</evidence>
<comment type="caution">
    <text evidence="7">The sequence shown here is derived from an EMBL/GenBank/DDBJ whole genome shotgun (WGS) entry which is preliminary data.</text>
</comment>
<evidence type="ECO:0000256" key="6">
    <source>
        <dbReference type="SAM" id="Phobius"/>
    </source>
</evidence>
<feature type="transmembrane region" description="Helical" evidence="6">
    <location>
        <begin position="133"/>
        <end position="153"/>
    </location>
</feature>
<comment type="subcellular location">
    <subcellularLocation>
        <location evidence="1">Membrane</location>
    </subcellularLocation>
</comment>
<dbReference type="Proteomes" id="UP001286456">
    <property type="component" value="Unassembled WGS sequence"/>
</dbReference>
<evidence type="ECO:0000313" key="8">
    <source>
        <dbReference type="Proteomes" id="UP001286456"/>
    </source>
</evidence>
<dbReference type="AlphaFoldDB" id="A0AAE0IYZ4"/>
<organism evidence="7 8">
    <name type="scientific">Cercophora scortea</name>
    <dbReference type="NCBI Taxonomy" id="314031"/>
    <lineage>
        <taxon>Eukaryota</taxon>
        <taxon>Fungi</taxon>
        <taxon>Dikarya</taxon>
        <taxon>Ascomycota</taxon>
        <taxon>Pezizomycotina</taxon>
        <taxon>Sordariomycetes</taxon>
        <taxon>Sordariomycetidae</taxon>
        <taxon>Sordariales</taxon>
        <taxon>Lasiosphaeriaceae</taxon>
        <taxon>Cercophora</taxon>
    </lineage>
</organism>
<evidence type="ECO:0000256" key="1">
    <source>
        <dbReference type="ARBA" id="ARBA00004370"/>
    </source>
</evidence>
<reference evidence="7" key="2">
    <citation type="submission" date="2023-06" db="EMBL/GenBank/DDBJ databases">
        <authorList>
            <consortium name="Lawrence Berkeley National Laboratory"/>
            <person name="Haridas S."/>
            <person name="Hensen N."/>
            <person name="Bonometti L."/>
            <person name="Westerberg I."/>
            <person name="Brannstrom I.O."/>
            <person name="Guillou S."/>
            <person name="Cros-Aarteil S."/>
            <person name="Calhoun S."/>
            <person name="Kuo A."/>
            <person name="Mondo S."/>
            <person name="Pangilinan J."/>
            <person name="Riley R."/>
            <person name="Labutti K."/>
            <person name="Andreopoulos B."/>
            <person name="Lipzen A."/>
            <person name="Chen C."/>
            <person name="Yanf M."/>
            <person name="Daum C."/>
            <person name="Ng V."/>
            <person name="Clum A."/>
            <person name="Steindorff A."/>
            <person name="Ohm R."/>
            <person name="Martin F."/>
            <person name="Silar P."/>
            <person name="Natvig D."/>
            <person name="Lalanne C."/>
            <person name="Gautier V."/>
            <person name="Ament-Velasquez S.L."/>
            <person name="Kruys A."/>
            <person name="Hutchinson M.I."/>
            <person name="Powell A.J."/>
            <person name="Barry K."/>
            <person name="Miller A.N."/>
            <person name="Grigoriev I.V."/>
            <person name="Debuchy R."/>
            <person name="Gladieux P."/>
            <person name="Thoren M.H."/>
            <person name="Johannesson H."/>
        </authorList>
    </citation>
    <scope>NUCLEOTIDE SEQUENCE</scope>
    <source>
        <strain evidence="7">SMH4131-1</strain>
    </source>
</reference>
<keyword evidence="5 6" id="KW-0472">Membrane</keyword>
<proteinExistence type="inferred from homology"/>
<evidence type="ECO:0000256" key="4">
    <source>
        <dbReference type="ARBA" id="ARBA00022989"/>
    </source>
</evidence>
<sequence length="155" mass="16689">MASLMVCRAALRRNAVPLTLSLSFATGGGLLMARQRPLHLDTFPPLSTSTRPVTNGPPPPKERLDSDIIKQLSGGSLSGFITGLLVSVFSRTLVLLAGVAIVLVEVASRYGINVDDHLKLKKRMQSSRILSSLSHNFAFKLSFGVTFALSAFMSF</sequence>
<evidence type="ECO:0000256" key="5">
    <source>
        <dbReference type="ARBA" id="ARBA00023136"/>
    </source>
</evidence>
<evidence type="ECO:0000256" key="2">
    <source>
        <dbReference type="ARBA" id="ARBA00009160"/>
    </source>
</evidence>
<dbReference type="GO" id="GO:0016020">
    <property type="term" value="C:membrane"/>
    <property type="evidence" value="ECO:0007669"/>
    <property type="project" value="UniProtKB-SubCell"/>
</dbReference>
<name>A0AAE0IYZ4_9PEZI</name>
<accession>A0AAE0IYZ4</accession>
<dbReference type="Pfam" id="PF04930">
    <property type="entry name" value="FUN14"/>
    <property type="match status" value="1"/>
</dbReference>
<keyword evidence="4 6" id="KW-1133">Transmembrane helix</keyword>
<keyword evidence="8" id="KW-1185">Reference proteome</keyword>
<evidence type="ECO:0000256" key="3">
    <source>
        <dbReference type="ARBA" id="ARBA00022692"/>
    </source>
</evidence>
<dbReference type="InterPro" id="IPR007014">
    <property type="entry name" value="FUN14"/>
</dbReference>
<comment type="similarity">
    <text evidence="2">Belongs to the FUN14 family.</text>
</comment>